<dbReference type="Pfam" id="PF02597">
    <property type="entry name" value="ThiS"/>
    <property type="match status" value="1"/>
</dbReference>
<name>A0A5C6BDI9_9PLAN</name>
<proteinExistence type="predicted"/>
<organism evidence="1 2">
    <name type="scientific">Symmachiella macrocystis</name>
    <dbReference type="NCBI Taxonomy" id="2527985"/>
    <lineage>
        <taxon>Bacteria</taxon>
        <taxon>Pseudomonadati</taxon>
        <taxon>Planctomycetota</taxon>
        <taxon>Planctomycetia</taxon>
        <taxon>Planctomycetales</taxon>
        <taxon>Planctomycetaceae</taxon>
        <taxon>Symmachiella</taxon>
    </lineage>
</organism>
<evidence type="ECO:0000313" key="1">
    <source>
        <dbReference type="EMBL" id="TWU09677.1"/>
    </source>
</evidence>
<dbReference type="Proteomes" id="UP000320735">
    <property type="component" value="Unassembled WGS sequence"/>
</dbReference>
<keyword evidence="2" id="KW-1185">Reference proteome</keyword>
<dbReference type="AlphaFoldDB" id="A0A5C6BDI9"/>
<gene>
    <name evidence="1" type="ORF">CA54_49190</name>
</gene>
<dbReference type="InterPro" id="IPR003749">
    <property type="entry name" value="ThiS/MoaD-like"/>
</dbReference>
<dbReference type="InterPro" id="IPR012675">
    <property type="entry name" value="Beta-grasp_dom_sf"/>
</dbReference>
<protein>
    <submittedName>
        <fullName evidence="1">ThiS family protein</fullName>
    </submittedName>
</protein>
<sequence>MNVTVEYAAQVKKAAGIASESLDVAENSTAQDVVRQVAHTHGGGLEELILDGEDNLHPSILLFVGDDQVAWSLPVSLRDRDVVTILSPVSGG</sequence>
<dbReference type="Gene3D" id="3.10.20.30">
    <property type="match status" value="1"/>
</dbReference>
<accession>A0A5C6BDI9</accession>
<dbReference type="CDD" id="cd17040">
    <property type="entry name" value="Ubl_MoaD_like"/>
    <property type="match status" value="1"/>
</dbReference>
<dbReference type="InterPro" id="IPR016155">
    <property type="entry name" value="Mopterin_synth/thiamin_S_b"/>
</dbReference>
<reference evidence="1 2" key="1">
    <citation type="submission" date="2019-02" db="EMBL/GenBank/DDBJ databases">
        <title>Deep-cultivation of Planctomycetes and their phenomic and genomic characterization uncovers novel biology.</title>
        <authorList>
            <person name="Wiegand S."/>
            <person name="Jogler M."/>
            <person name="Boedeker C."/>
            <person name="Pinto D."/>
            <person name="Vollmers J."/>
            <person name="Rivas-Marin E."/>
            <person name="Kohn T."/>
            <person name="Peeters S.H."/>
            <person name="Heuer A."/>
            <person name="Rast P."/>
            <person name="Oberbeckmann S."/>
            <person name="Bunk B."/>
            <person name="Jeske O."/>
            <person name="Meyerdierks A."/>
            <person name="Storesund J.E."/>
            <person name="Kallscheuer N."/>
            <person name="Luecker S."/>
            <person name="Lage O.M."/>
            <person name="Pohl T."/>
            <person name="Merkel B.J."/>
            <person name="Hornburger P."/>
            <person name="Mueller R.-W."/>
            <person name="Bruemmer F."/>
            <person name="Labrenz M."/>
            <person name="Spormann A.M."/>
            <person name="Op Den Camp H."/>
            <person name="Overmann J."/>
            <person name="Amann R."/>
            <person name="Jetten M.S.M."/>
            <person name="Mascher T."/>
            <person name="Medema M.H."/>
            <person name="Devos D.P."/>
            <person name="Kaster A.-K."/>
            <person name="Ovreas L."/>
            <person name="Rohde M."/>
            <person name="Galperin M.Y."/>
            <person name="Jogler C."/>
        </authorList>
    </citation>
    <scope>NUCLEOTIDE SEQUENCE [LARGE SCALE GENOMIC DNA]</scope>
    <source>
        <strain evidence="1 2">CA54</strain>
    </source>
</reference>
<dbReference type="SUPFAM" id="SSF54285">
    <property type="entry name" value="MoaD/ThiS"/>
    <property type="match status" value="1"/>
</dbReference>
<dbReference type="RefSeq" id="WP_197532754.1">
    <property type="nucleotide sequence ID" value="NZ_SJPP01000002.1"/>
</dbReference>
<evidence type="ECO:0000313" key="2">
    <source>
        <dbReference type="Proteomes" id="UP000320735"/>
    </source>
</evidence>
<comment type="caution">
    <text evidence="1">The sequence shown here is derived from an EMBL/GenBank/DDBJ whole genome shotgun (WGS) entry which is preliminary data.</text>
</comment>
<dbReference type="EMBL" id="SJPP01000002">
    <property type="protein sequence ID" value="TWU09677.1"/>
    <property type="molecule type" value="Genomic_DNA"/>
</dbReference>